<reference evidence="2 3" key="1">
    <citation type="submission" date="2020-12" db="EMBL/GenBank/DDBJ databases">
        <authorList>
            <person name="Zhou J."/>
        </authorList>
    </citation>
    <scope>NUCLEOTIDE SEQUENCE [LARGE SCALE GENOMIC DNA]</scope>
    <source>
        <strain evidence="2 3">CCUG 61299</strain>
    </source>
</reference>
<dbReference type="EMBL" id="CP066802">
    <property type="protein sequence ID" value="QQM67194.1"/>
    <property type="molecule type" value="Genomic_DNA"/>
</dbReference>
<dbReference type="RefSeq" id="WP_200275566.1">
    <property type="nucleotide sequence ID" value="NZ_CP066802.1"/>
</dbReference>
<feature type="region of interest" description="Disordered" evidence="1">
    <location>
        <begin position="1"/>
        <end position="27"/>
    </location>
</feature>
<dbReference type="Proteomes" id="UP000595895">
    <property type="component" value="Chromosome"/>
</dbReference>
<evidence type="ECO:0000313" key="3">
    <source>
        <dbReference type="Proteomes" id="UP000595895"/>
    </source>
</evidence>
<evidence type="ECO:0000313" key="2">
    <source>
        <dbReference type="EMBL" id="QQM67194.1"/>
    </source>
</evidence>
<organism evidence="2 3">
    <name type="scientific">Actinomyces weissii</name>
    <dbReference type="NCBI Taxonomy" id="675090"/>
    <lineage>
        <taxon>Bacteria</taxon>
        <taxon>Bacillati</taxon>
        <taxon>Actinomycetota</taxon>
        <taxon>Actinomycetes</taxon>
        <taxon>Actinomycetales</taxon>
        <taxon>Actinomycetaceae</taxon>
        <taxon>Actinomyces</taxon>
    </lineage>
</organism>
<dbReference type="KEGG" id="awe:JG540_09300"/>
<name>A0A7T7M946_9ACTO</name>
<protein>
    <submittedName>
        <fullName evidence="2">Uncharacterized protein</fullName>
    </submittedName>
</protein>
<accession>A0A7T7M946</accession>
<evidence type="ECO:0000256" key="1">
    <source>
        <dbReference type="SAM" id="MobiDB-lite"/>
    </source>
</evidence>
<proteinExistence type="predicted"/>
<dbReference type="AlphaFoldDB" id="A0A7T7M946"/>
<feature type="compositionally biased region" description="Low complexity" evidence="1">
    <location>
        <begin position="13"/>
        <end position="22"/>
    </location>
</feature>
<keyword evidence="3" id="KW-1185">Reference proteome</keyword>
<gene>
    <name evidence="2" type="ORF">JG540_09300</name>
</gene>
<sequence>MGEVVEPVGQSLPEGPVGQGQPEPVPEGRVAEEGVAGRLVLDDGTVLVGRDGEDLRALALEFLAPIEEDRLSRDLLAQGLSPQEVAERVGTELWLVLSVQRDMERGEEIRPVTPVELGWRRAAGQISTQEMMERLRVWPYTFGRVRGYDGYDRGSWEDIESLRFNRFLTLEEFAELDDIAQSLPQPPEAPYGSAEFWGY</sequence>